<sequence length="302" mass="34571">MIPDLCYLTSYTQMTWLHAEYYCNKKGGHLASVQDSYTNKYIAQQLGGYPNVWLGGTTMYVDGQWSWSDLKNFNFTNWATQPQFSNSLCLSTNPYTSNWTAQNCSNTYPFVCEIYEQQNDQPSVKPCPDDWIFIQQERKCYRHFDNEHNFFTFNDSVQFCKNAGGQLASFHNFAIAAIVGGYANLYNQQFYNTSKPGCGGFIGLVSPNGDGNWQWLDGTPLDYLYWAETVSVGETYAGLVCYAADLLGFFSIGTNEENGGVFCEMSAKSQNVKTENWKKLQYKENYKSKIQNVDKFNRKKKI</sequence>
<dbReference type="PANTHER" id="PTHR22803">
    <property type="entry name" value="MANNOSE, PHOSPHOLIPASE, LECTIN RECEPTOR RELATED"/>
    <property type="match status" value="1"/>
</dbReference>
<evidence type="ECO:0000313" key="2">
    <source>
        <dbReference type="Proteomes" id="UP000887540"/>
    </source>
</evidence>
<dbReference type="InterPro" id="IPR016186">
    <property type="entry name" value="C-type_lectin-like/link_sf"/>
</dbReference>
<accession>A0A914E4F0</accession>
<dbReference type="CDD" id="cd00037">
    <property type="entry name" value="CLECT"/>
    <property type="match status" value="2"/>
</dbReference>
<reference evidence="3" key="1">
    <citation type="submission" date="2022-11" db="UniProtKB">
        <authorList>
            <consortium name="WormBaseParasite"/>
        </authorList>
    </citation>
    <scope>IDENTIFICATION</scope>
</reference>
<dbReference type="WBParaSite" id="ACRNAN_scaffold545.g13010.t1">
    <property type="protein sequence ID" value="ACRNAN_scaffold545.g13010.t1"/>
    <property type="gene ID" value="ACRNAN_scaffold545.g13010"/>
</dbReference>
<feature type="domain" description="C-type lectin" evidence="1">
    <location>
        <begin position="136"/>
        <end position="264"/>
    </location>
</feature>
<organism evidence="2 3">
    <name type="scientific">Acrobeloides nanus</name>
    <dbReference type="NCBI Taxonomy" id="290746"/>
    <lineage>
        <taxon>Eukaryota</taxon>
        <taxon>Metazoa</taxon>
        <taxon>Ecdysozoa</taxon>
        <taxon>Nematoda</taxon>
        <taxon>Chromadorea</taxon>
        <taxon>Rhabditida</taxon>
        <taxon>Tylenchina</taxon>
        <taxon>Cephalobomorpha</taxon>
        <taxon>Cephaloboidea</taxon>
        <taxon>Cephalobidae</taxon>
        <taxon>Acrobeloides</taxon>
    </lineage>
</organism>
<feature type="domain" description="C-type lectin" evidence="1">
    <location>
        <begin position="2"/>
        <end position="113"/>
    </location>
</feature>
<proteinExistence type="predicted"/>
<dbReference type="Pfam" id="PF00059">
    <property type="entry name" value="Lectin_C"/>
    <property type="match status" value="2"/>
</dbReference>
<evidence type="ECO:0000313" key="3">
    <source>
        <dbReference type="WBParaSite" id="ACRNAN_scaffold545.g13010.t1"/>
    </source>
</evidence>
<evidence type="ECO:0000259" key="1">
    <source>
        <dbReference type="PROSITE" id="PS50041"/>
    </source>
</evidence>
<dbReference type="PROSITE" id="PS50041">
    <property type="entry name" value="C_TYPE_LECTIN_2"/>
    <property type="match status" value="2"/>
</dbReference>
<dbReference type="SUPFAM" id="SSF56436">
    <property type="entry name" value="C-type lectin-like"/>
    <property type="match status" value="2"/>
</dbReference>
<dbReference type="InterPro" id="IPR050111">
    <property type="entry name" value="C-type_lectin/snaclec_domain"/>
</dbReference>
<keyword evidence="2" id="KW-1185">Reference proteome</keyword>
<dbReference type="Proteomes" id="UP000887540">
    <property type="component" value="Unplaced"/>
</dbReference>
<dbReference type="InterPro" id="IPR016187">
    <property type="entry name" value="CTDL_fold"/>
</dbReference>
<dbReference type="Gene3D" id="3.10.100.10">
    <property type="entry name" value="Mannose-Binding Protein A, subunit A"/>
    <property type="match status" value="2"/>
</dbReference>
<dbReference type="AlphaFoldDB" id="A0A914E4F0"/>
<name>A0A914E4F0_9BILA</name>
<dbReference type="SMART" id="SM00034">
    <property type="entry name" value="CLECT"/>
    <property type="match status" value="2"/>
</dbReference>
<protein>
    <submittedName>
        <fullName evidence="3">C-type lectin domain-containing protein</fullName>
    </submittedName>
</protein>
<dbReference type="InterPro" id="IPR001304">
    <property type="entry name" value="C-type_lectin-like"/>
</dbReference>